<name>M0KPI7_9EURY</name>
<keyword evidence="3 5" id="KW-1133">Transmembrane helix</keyword>
<dbReference type="GO" id="GO:0005886">
    <property type="term" value="C:plasma membrane"/>
    <property type="evidence" value="ECO:0007669"/>
    <property type="project" value="UniProtKB-UniRule"/>
</dbReference>
<sequence>MVLAQLAAESIIPVQNVVLQFGGDLIGLAILFLVLALITGVLGASGVAGLSMDIAKWLVIIFVVLAVLTFIF</sequence>
<evidence type="ECO:0000256" key="5">
    <source>
        <dbReference type="HAMAP-Rule" id="MF_01361"/>
    </source>
</evidence>
<dbReference type="NCBIfam" id="NF010229">
    <property type="entry name" value="PRK13682.1-4"/>
    <property type="match status" value="1"/>
</dbReference>
<comment type="caution">
    <text evidence="5">Lacks conserved residue(s) required for the propagation of feature annotation.</text>
</comment>
<evidence type="ECO:0000256" key="2">
    <source>
        <dbReference type="ARBA" id="ARBA00022692"/>
    </source>
</evidence>
<comment type="caution">
    <text evidence="6">The sequence shown here is derived from an EMBL/GenBank/DDBJ whole genome shotgun (WGS) entry which is preliminary data.</text>
</comment>
<protein>
    <recommendedName>
        <fullName evidence="5">UPF0391 membrane protein C442_05476</fullName>
    </recommendedName>
</protein>
<gene>
    <name evidence="6" type="ORF">C442_05476</name>
</gene>
<keyword evidence="1 5" id="KW-1003">Cell membrane</keyword>
<dbReference type="PATRIC" id="fig|1227452.3.peg.1093"/>
<reference evidence="6 7" key="1">
    <citation type="journal article" date="2014" name="PLoS Genet.">
        <title>Phylogenetically driven sequencing of extremely halophilic archaea reveals strategies for static and dynamic osmo-response.</title>
        <authorList>
            <person name="Becker E.A."/>
            <person name="Seitzer P.M."/>
            <person name="Tritt A."/>
            <person name="Larsen D."/>
            <person name="Krusor M."/>
            <person name="Yao A.I."/>
            <person name="Wu D."/>
            <person name="Madern D."/>
            <person name="Eisen J.A."/>
            <person name="Darling A.E."/>
            <person name="Facciotti M.T."/>
        </authorList>
    </citation>
    <scope>NUCLEOTIDE SEQUENCE [LARGE SCALE GENOMIC DNA]</scope>
    <source>
        <strain evidence="6 7">JCM 13557</strain>
    </source>
</reference>
<keyword evidence="4 5" id="KW-0472">Membrane</keyword>
<evidence type="ECO:0000256" key="3">
    <source>
        <dbReference type="ARBA" id="ARBA00022989"/>
    </source>
</evidence>
<dbReference type="InterPro" id="IPR009760">
    <property type="entry name" value="DUF1328"/>
</dbReference>
<keyword evidence="2 5" id="KW-0812">Transmembrane</keyword>
<proteinExistence type="inferred from homology"/>
<dbReference type="EMBL" id="AOLW01000012">
    <property type="protein sequence ID" value="EMA23287.1"/>
    <property type="molecule type" value="Genomic_DNA"/>
</dbReference>
<evidence type="ECO:0000256" key="1">
    <source>
        <dbReference type="ARBA" id="ARBA00022475"/>
    </source>
</evidence>
<accession>M0KPI7</accession>
<evidence type="ECO:0000256" key="4">
    <source>
        <dbReference type="ARBA" id="ARBA00023136"/>
    </source>
</evidence>
<comment type="similarity">
    <text evidence="5">Belongs to the UPF0391 family.</text>
</comment>
<dbReference type="Pfam" id="PF07043">
    <property type="entry name" value="DUF1328"/>
    <property type="match status" value="1"/>
</dbReference>
<feature type="transmembrane region" description="Helical" evidence="5">
    <location>
        <begin position="54"/>
        <end position="71"/>
    </location>
</feature>
<dbReference type="HAMAP" id="MF_01361">
    <property type="entry name" value="UPF0391"/>
    <property type="match status" value="1"/>
</dbReference>
<evidence type="ECO:0000313" key="6">
    <source>
        <dbReference type="EMBL" id="EMA23287.1"/>
    </source>
</evidence>
<dbReference type="Proteomes" id="UP000011623">
    <property type="component" value="Unassembled WGS sequence"/>
</dbReference>
<organism evidence="6 7">
    <name type="scientific">Haloarcula amylolytica JCM 13557</name>
    <dbReference type="NCBI Taxonomy" id="1227452"/>
    <lineage>
        <taxon>Archaea</taxon>
        <taxon>Methanobacteriati</taxon>
        <taxon>Methanobacteriota</taxon>
        <taxon>Stenosarchaea group</taxon>
        <taxon>Halobacteria</taxon>
        <taxon>Halobacteriales</taxon>
        <taxon>Haloarculaceae</taxon>
        <taxon>Haloarcula</taxon>
    </lineage>
</organism>
<dbReference type="AlphaFoldDB" id="M0KPI7"/>
<feature type="transmembrane region" description="Helical" evidence="5">
    <location>
        <begin position="25"/>
        <end position="48"/>
    </location>
</feature>
<dbReference type="RefSeq" id="WP_008308488.1">
    <property type="nucleotide sequence ID" value="NZ_AOLW01000012.1"/>
</dbReference>
<keyword evidence="7" id="KW-1185">Reference proteome</keyword>
<evidence type="ECO:0000313" key="7">
    <source>
        <dbReference type="Proteomes" id="UP000011623"/>
    </source>
</evidence>